<sequence length="275" mass="30947">MASSVVTVCNILGIDKVNMDGKTILIEERHGSNANFLVNAILSHALKKMNAAVCLVLCHNTFSHYHNIGMRFGYNLLNLKEKGQVTVVEPMKIIANNVTDMYENFVDKTKTIIPDRTPMGDIDIVRRLFTCVKEKYEDAARFSKSVVLIIDDINHFLDLGLGIRDTMYFIRCLRSFVASYPSSQLCILAHIYQGNIQTSNTDIVANTLKHIAHLCVTTQPFKTGHSGDASGKLTIHWKMNSIRSKYHLAEKTIYLFNSSDWQVKIYAPGVMSILS</sequence>
<dbReference type="GeneID" id="112462300"/>
<dbReference type="RefSeq" id="XP_024883779.1">
    <property type="nucleotide sequence ID" value="XM_025028011.1"/>
</dbReference>
<organism evidence="4 5">
    <name type="scientific">Temnothorax curvispinosus</name>
    <dbReference type="NCBI Taxonomy" id="300111"/>
    <lineage>
        <taxon>Eukaryota</taxon>
        <taxon>Metazoa</taxon>
        <taxon>Ecdysozoa</taxon>
        <taxon>Arthropoda</taxon>
        <taxon>Hexapoda</taxon>
        <taxon>Insecta</taxon>
        <taxon>Pterygota</taxon>
        <taxon>Neoptera</taxon>
        <taxon>Endopterygota</taxon>
        <taxon>Hymenoptera</taxon>
        <taxon>Apocrita</taxon>
        <taxon>Aculeata</taxon>
        <taxon>Formicoidea</taxon>
        <taxon>Formicidae</taxon>
        <taxon>Myrmicinae</taxon>
        <taxon>Temnothorax</taxon>
    </lineage>
</organism>
<evidence type="ECO:0000256" key="3">
    <source>
        <dbReference type="ARBA" id="ARBA00020263"/>
    </source>
</evidence>
<dbReference type="AlphaFoldDB" id="A0A6J1QMV7"/>
<dbReference type="Gene3D" id="3.40.50.300">
    <property type="entry name" value="P-loop containing nucleotide triphosphate hydrolases"/>
    <property type="match status" value="1"/>
</dbReference>
<comment type="similarity">
    <text evidence="2">Belongs to the ELP6 family.</text>
</comment>
<dbReference type="PANTHER" id="PTHR16184">
    <property type="entry name" value="ELONGATOR COMPLEX PROTEIN 6"/>
    <property type="match status" value="1"/>
</dbReference>
<gene>
    <name evidence="5" type="primary">LOC112462300</name>
</gene>
<proteinExistence type="inferred from homology"/>
<dbReference type="OrthoDB" id="9995306at2759"/>
<dbReference type="Pfam" id="PF09807">
    <property type="entry name" value="ELP6"/>
    <property type="match status" value="1"/>
</dbReference>
<dbReference type="InterPro" id="IPR018627">
    <property type="entry name" value="ELP6"/>
</dbReference>
<dbReference type="InterPro" id="IPR027417">
    <property type="entry name" value="P-loop_NTPase"/>
</dbReference>
<name>A0A6J1QMV7_9HYME</name>
<dbReference type="UniPathway" id="UPA00988"/>
<evidence type="ECO:0000313" key="4">
    <source>
        <dbReference type="Proteomes" id="UP000504618"/>
    </source>
</evidence>
<dbReference type="GO" id="GO:0002098">
    <property type="term" value="P:tRNA wobble uridine modification"/>
    <property type="evidence" value="ECO:0007669"/>
    <property type="project" value="InterPro"/>
</dbReference>
<accession>A0A6J1QMV7</accession>
<dbReference type="PANTHER" id="PTHR16184:SF6">
    <property type="entry name" value="ELONGATOR COMPLEX PROTEIN 6"/>
    <property type="match status" value="1"/>
</dbReference>
<evidence type="ECO:0000256" key="2">
    <source>
        <dbReference type="ARBA" id="ARBA00008837"/>
    </source>
</evidence>
<evidence type="ECO:0000313" key="5">
    <source>
        <dbReference type="RefSeq" id="XP_024883779.1"/>
    </source>
</evidence>
<dbReference type="GO" id="GO:0033588">
    <property type="term" value="C:elongator holoenzyme complex"/>
    <property type="evidence" value="ECO:0007669"/>
    <property type="project" value="InterPro"/>
</dbReference>
<protein>
    <recommendedName>
        <fullName evidence="3">Elongator complex protein 6</fullName>
    </recommendedName>
</protein>
<dbReference type="Proteomes" id="UP000504618">
    <property type="component" value="Unplaced"/>
</dbReference>
<comment type="pathway">
    <text evidence="1">tRNA modification; 5-methoxycarbonylmethyl-2-thiouridine-tRNA biosynthesis.</text>
</comment>
<keyword evidence="4" id="KW-1185">Reference proteome</keyword>
<dbReference type="CDD" id="cd19495">
    <property type="entry name" value="Elp6"/>
    <property type="match status" value="1"/>
</dbReference>
<evidence type="ECO:0000256" key="1">
    <source>
        <dbReference type="ARBA" id="ARBA00005043"/>
    </source>
</evidence>
<reference evidence="5" key="1">
    <citation type="submission" date="2025-08" db="UniProtKB">
        <authorList>
            <consortium name="RefSeq"/>
        </authorList>
    </citation>
    <scope>IDENTIFICATION</scope>
    <source>
        <tissue evidence="5">Whole body</tissue>
    </source>
</reference>